<keyword evidence="1" id="KW-1133">Transmembrane helix</keyword>
<feature type="transmembrane region" description="Helical" evidence="1">
    <location>
        <begin position="119"/>
        <end position="140"/>
    </location>
</feature>
<protein>
    <submittedName>
        <fullName evidence="2">Uncharacterized protein</fullName>
    </submittedName>
</protein>
<sequence>MMNARSSDATTMYASQPVWFELPHKGMQQLHTRAWLCAQILLNELLLLSHFAWETVTLAVLWYFSMAGDGTVYDSWRLSAKRFFCLQTHADTAAQVAKHLDDESSSVTSSSLRDLATQVFMQVCPHPFAMLVWGAAILVIRAMKYYCSAPEADTMASGLCFLLIQDWAILPAPV</sequence>
<keyword evidence="1" id="KW-0812">Transmembrane</keyword>
<name>A0AAD7TXY5_9APHY</name>
<dbReference type="Proteomes" id="UP001215151">
    <property type="component" value="Unassembled WGS sequence"/>
</dbReference>
<organism evidence="2 3">
    <name type="scientific">Trametes cubensis</name>
    <dbReference type="NCBI Taxonomy" id="1111947"/>
    <lineage>
        <taxon>Eukaryota</taxon>
        <taxon>Fungi</taxon>
        <taxon>Dikarya</taxon>
        <taxon>Basidiomycota</taxon>
        <taxon>Agaricomycotina</taxon>
        <taxon>Agaricomycetes</taxon>
        <taxon>Polyporales</taxon>
        <taxon>Polyporaceae</taxon>
        <taxon>Trametes</taxon>
    </lineage>
</organism>
<accession>A0AAD7TXY5</accession>
<evidence type="ECO:0000256" key="1">
    <source>
        <dbReference type="SAM" id="Phobius"/>
    </source>
</evidence>
<dbReference type="EMBL" id="JAPEVG010000091">
    <property type="protein sequence ID" value="KAJ8486783.1"/>
    <property type="molecule type" value="Genomic_DNA"/>
</dbReference>
<dbReference type="AlphaFoldDB" id="A0AAD7TXY5"/>
<reference evidence="2" key="1">
    <citation type="submission" date="2022-11" db="EMBL/GenBank/DDBJ databases">
        <title>Genome Sequence of Cubamyces cubensis.</title>
        <authorList>
            <person name="Buettner E."/>
        </authorList>
    </citation>
    <scope>NUCLEOTIDE SEQUENCE</scope>
    <source>
        <strain evidence="2">MPL-01</strain>
    </source>
</reference>
<gene>
    <name evidence="2" type="ORF">ONZ51_g4601</name>
</gene>
<proteinExistence type="predicted"/>
<comment type="caution">
    <text evidence="2">The sequence shown here is derived from an EMBL/GenBank/DDBJ whole genome shotgun (WGS) entry which is preliminary data.</text>
</comment>
<keyword evidence="3" id="KW-1185">Reference proteome</keyword>
<evidence type="ECO:0000313" key="2">
    <source>
        <dbReference type="EMBL" id="KAJ8486783.1"/>
    </source>
</evidence>
<keyword evidence="1" id="KW-0472">Membrane</keyword>
<evidence type="ECO:0000313" key="3">
    <source>
        <dbReference type="Proteomes" id="UP001215151"/>
    </source>
</evidence>